<protein>
    <submittedName>
        <fullName evidence="1">Uncharacterized protein</fullName>
    </submittedName>
</protein>
<evidence type="ECO:0000313" key="2">
    <source>
        <dbReference type="Proteomes" id="UP001153331"/>
    </source>
</evidence>
<dbReference type="EMBL" id="JAPHNI010001265">
    <property type="protein sequence ID" value="KAJ8106119.1"/>
    <property type="molecule type" value="Genomic_DNA"/>
</dbReference>
<name>A0ACC2HT37_9PLEO</name>
<proteinExistence type="predicted"/>
<sequence>MTTISSLPVEIQRQCLYYLDGAALKSIRLASRAFRDITTEVLFGVATLRVTEAGAVDFTSLIKNATFRRCIRTLELGTESETYHSYGECGAIGTPEWLEEAVSEWGSMALSNLRHLKLDASYACANDQCDGLETAFQTFISHGNINTLTIKHLQDFCDVSKFDPARKPQKLHLLITTYSYDPSPDMDIELDARHRLFNSRLNKIWLNPMQSQLTHLTVHCNTYWGVYPRWQPSRLQFPVLKSLALGKWTIAFDWQIEFLTSLGEKLEQLILTDCPILHASRMTRRQLDNAWQVPLPGTGRGKPWTANLFFDLRWYDVLPDLERKLPKLKHFSMGRGAVGRCCYGEADLSAEEAFEDRYALTPRIDSSRYAIFDFGRGALEYEVANPGPGERNPGDTWWWMKKEADEYVKAKIRYPDYLAANLAANLAIQPPPSPPHLQHADPHSPALHNTVPIPSPSLYPNQQNTADPLRLPRLGVPPDPRSRARIRIRNEWGRRELARRGEARRVEATADADTDTDTDVHADGGANGVGDRGLGAGDVVAKVEDEGAAVLAGGDDAAVVALGGQDPAGGPVLVDGVGGAGFVVGDLDALVV</sequence>
<gene>
    <name evidence="1" type="ORF">OPT61_g9752</name>
</gene>
<organism evidence="1 2">
    <name type="scientific">Boeremia exigua</name>
    <dbReference type="NCBI Taxonomy" id="749465"/>
    <lineage>
        <taxon>Eukaryota</taxon>
        <taxon>Fungi</taxon>
        <taxon>Dikarya</taxon>
        <taxon>Ascomycota</taxon>
        <taxon>Pezizomycotina</taxon>
        <taxon>Dothideomycetes</taxon>
        <taxon>Pleosporomycetidae</taxon>
        <taxon>Pleosporales</taxon>
        <taxon>Pleosporineae</taxon>
        <taxon>Didymellaceae</taxon>
        <taxon>Boeremia</taxon>
    </lineage>
</organism>
<evidence type="ECO:0000313" key="1">
    <source>
        <dbReference type="EMBL" id="KAJ8106119.1"/>
    </source>
</evidence>
<accession>A0ACC2HT37</accession>
<dbReference type="Proteomes" id="UP001153331">
    <property type="component" value="Unassembled WGS sequence"/>
</dbReference>
<comment type="caution">
    <text evidence="1">The sequence shown here is derived from an EMBL/GenBank/DDBJ whole genome shotgun (WGS) entry which is preliminary data.</text>
</comment>
<reference evidence="1" key="1">
    <citation type="submission" date="2022-11" db="EMBL/GenBank/DDBJ databases">
        <title>Genome Sequence of Boeremia exigua.</title>
        <authorList>
            <person name="Buettner E."/>
        </authorList>
    </citation>
    <scope>NUCLEOTIDE SEQUENCE</scope>
    <source>
        <strain evidence="1">CU02</strain>
    </source>
</reference>
<keyword evidence="2" id="KW-1185">Reference proteome</keyword>